<dbReference type="Pfam" id="PF00388">
    <property type="entry name" value="PI-PLC-X"/>
    <property type="match status" value="1"/>
</dbReference>
<feature type="domain" description="Phosphatidylinositol-specific phospholipase C X" evidence="2">
    <location>
        <begin position="59"/>
        <end position="184"/>
    </location>
</feature>
<dbReference type="InterPro" id="IPR051057">
    <property type="entry name" value="PI-PLC_domain"/>
</dbReference>
<dbReference type="InterPro" id="IPR000909">
    <property type="entry name" value="PLipase_C_PInositol-sp_X_dom"/>
</dbReference>
<dbReference type="InterPro" id="IPR017946">
    <property type="entry name" value="PLC-like_Pdiesterase_TIM-brl"/>
</dbReference>
<evidence type="ECO:0000313" key="3">
    <source>
        <dbReference type="EMBL" id="CAK9270370.1"/>
    </source>
</evidence>
<organism evidence="3 4">
    <name type="scientific">Sphagnum jensenii</name>
    <dbReference type="NCBI Taxonomy" id="128206"/>
    <lineage>
        <taxon>Eukaryota</taxon>
        <taxon>Viridiplantae</taxon>
        <taxon>Streptophyta</taxon>
        <taxon>Embryophyta</taxon>
        <taxon>Bryophyta</taxon>
        <taxon>Sphagnophytina</taxon>
        <taxon>Sphagnopsida</taxon>
        <taxon>Sphagnales</taxon>
        <taxon>Sphagnaceae</taxon>
        <taxon>Sphagnum</taxon>
    </lineage>
</organism>
<evidence type="ECO:0000313" key="4">
    <source>
        <dbReference type="Proteomes" id="UP001497444"/>
    </source>
</evidence>
<dbReference type="PANTHER" id="PTHR13593:SF113">
    <property type="entry name" value="SI:DKEY-266F7.9"/>
    <property type="match status" value="1"/>
</dbReference>
<sequence length="339" mass="38475">MGAQITKEKEVGEEETELQQLEKTDGTSFPGSNYQCANRKEWMSTLPLDKIKVRDLVWPGTHDSATNEIGIPFISRPFARCQKLSIYNQLVLGARVLDIRIQQDKLICHGPLTSYPVADVLTDVKQFLSETTSEFVILEIRTEFSWNDPPNFDQWLVEQLGDYLIPQDISTFDKTFQQLLPQTRLFCVWKPNTASNAPPAGSQLWNSDYLLDNWIDTDLPFTKFNSNLNYLAQQAPNDTRNYFYRVENTATPQISGPVLCVFPVTQRIRPFARLFITETFKRGIADRLQIFVEDFVQADFIDACVGLNVARYAPSQLLLDSQSEATKQEASSSSSSSSS</sequence>
<keyword evidence="4" id="KW-1185">Reference proteome</keyword>
<feature type="compositionally biased region" description="Basic and acidic residues" evidence="1">
    <location>
        <begin position="1"/>
        <end position="10"/>
    </location>
</feature>
<gene>
    <name evidence="3" type="ORF">CSSPJE1EN1_LOCUS15848</name>
</gene>
<protein>
    <recommendedName>
        <fullName evidence="2">Phosphatidylinositol-specific phospholipase C X domain-containing protein</fullName>
    </recommendedName>
</protein>
<dbReference type="PANTHER" id="PTHR13593">
    <property type="match status" value="1"/>
</dbReference>
<name>A0ABP0WY63_9BRYO</name>
<dbReference type="SUPFAM" id="SSF51695">
    <property type="entry name" value="PLC-like phosphodiesterases"/>
    <property type="match status" value="1"/>
</dbReference>
<reference evidence="3" key="1">
    <citation type="submission" date="2024-02" db="EMBL/GenBank/DDBJ databases">
        <authorList>
            <consortium name="ELIXIR-Norway"/>
            <consortium name="Elixir Norway"/>
        </authorList>
    </citation>
    <scope>NUCLEOTIDE SEQUENCE</scope>
</reference>
<accession>A0ABP0WY63</accession>
<proteinExistence type="predicted"/>
<dbReference type="Proteomes" id="UP001497444">
    <property type="component" value="Chromosome 3"/>
</dbReference>
<dbReference type="EMBL" id="OZ020098">
    <property type="protein sequence ID" value="CAK9270370.1"/>
    <property type="molecule type" value="Genomic_DNA"/>
</dbReference>
<evidence type="ECO:0000259" key="2">
    <source>
        <dbReference type="SMART" id="SM00148"/>
    </source>
</evidence>
<evidence type="ECO:0000256" key="1">
    <source>
        <dbReference type="SAM" id="MobiDB-lite"/>
    </source>
</evidence>
<dbReference type="Gene3D" id="3.20.20.190">
    <property type="entry name" value="Phosphatidylinositol (PI) phosphodiesterase"/>
    <property type="match status" value="1"/>
</dbReference>
<dbReference type="SMART" id="SM00148">
    <property type="entry name" value="PLCXc"/>
    <property type="match status" value="1"/>
</dbReference>
<feature type="region of interest" description="Disordered" evidence="1">
    <location>
        <begin position="1"/>
        <end position="32"/>
    </location>
</feature>
<dbReference type="PROSITE" id="PS50007">
    <property type="entry name" value="PIPLC_X_DOMAIN"/>
    <property type="match status" value="1"/>
</dbReference>